<protein>
    <submittedName>
        <fullName evidence="1">Uncharacterized protein</fullName>
    </submittedName>
</protein>
<accession>A0A0F8Z9S3</accession>
<reference evidence="1" key="1">
    <citation type="journal article" date="2015" name="Nature">
        <title>Complex archaea that bridge the gap between prokaryotes and eukaryotes.</title>
        <authorList>
            <person name="Spang A."/>
            <person name="Saw J.H."/>
            <person name="Jorgensen S.L."/>
            <person name="Zaremba-Niedzwiedzka K."/>
            <person name="Martijn J."/>
            <person name="Lind A.E."/>
            <person name="van Eijk R."/>
            <person name="Schleper C."/>
            <person name="Guy L."/>
            <person name="Ettema T.J."/>
        </authorList>
    </citation>
    <scope>NUCLEOTIDE SEQUENCE</scope>
</reference>
<proteinExistence type="predicted"/>
<sequence length="237" mass="26956">MRLKVSKVLAEYLGESKLRSIGLEYNTRGYRDYFEVDLSDLTKQQTATLREWLDETVKLGVRGGKILVRDIDVWNKALTDAGNQHARTVNQFSSLLTEHLRKVDGHRIYQRMDTEGIAHVCYYVNGIEYHPENRSRDYYSPPETEMKLLFYELGGRTGKSVHFLTEDIHGLTASEALAKAGFLAETPELRKAYLKETRKFNKTAPLIGKQYIAQGTGANNLDGSSRRSWGGSSKFLL</sequence>
<comment type="caution">
    <text evidence="1">The sequence shown here is derived from an EMBL/GenBank/DDBJ whole genome shotgun (WGS) entry which is preliminary data.</text>
</comment>
<dbReference type="AlphaFoldDB" id="A0A0F8Z9S3"/>
<gene>
    <name evidence="1" type="ORF">LCGC14_2996610</name>
</gene>
<evidence type="ECO:0000313" key="1">
    <source>
        <dbReference type="EMBL" id="KKK63204.1"/>
    </source>
</evidence>
<organism evidence="1">
    <name type="scientific">marine sediment metagenome</name>
    <dbReference type="NCBI Taxonomy" id="412755"/>
    <lineage>
        <taxon>unclassified sequences</taxon>
        <taxon>metagenomes</taxon>
        <taxon>ecological metagenomes</taxon>
    </lineage>
</organism>
<dbReference type="EMBL" id="LAZR01061623">
    <property type="protein sequence ID" value="KKK63204.1"/>
    <property type="molecule type" value="Genomic_DNA"/>
</dbReference>
<feature type="non-terminal residue" evidence="1">
    <location>
        <position position="237"/>
    </location>
</feature>
<name>A0A0F8Z9S3_9ZZZZ</name>